<keyword evidence="2" id="KW-1133">Transmembrane helix</keyword>
<dbReference type="InterPro" id="IPR003959">
    <property type="entry name" value="ATPase_AAA_core"/>
</dbReference>
<dbReference type="SUPFAM" id="SSF52540">
    <property type="entry name" value="P-loop containing nucleoside triphosphate hydrolases"/>
    <property type="match status" value="1"/>
</dbReference>
<dbReference type="Gene3D" id="3.40.50.300">
    <property type="entry name" value="P-loop containing nucleotide triphosphate hydrolases"/>
    <property type="match status" value="1"/>
</dbReference>
<dbReference type="InterPro" id="IPR027417">
    <property type="entry name" value="P-loop_NTPase"/>
</dbReference>
<feature type="transmembrane region" description="Helical" evidence="2">
    <location>
        <begin position="434"/>
        <end position="458"/>
    </location>
</feature>
<feature type="region of interest" description="Disordered" evidence="1">
    <location>
        <begin position="70"/>
        <end position="278"/>
    </location>
</feature>
<feature type="domain" description="AAA+ ATPase" evidence="3">
    <location>
        <begin position="906"/>
        <end position="1041"/>
    </location>
</feature>
<dbReference type="PANTHER" id="PTHR35132:SF1">
    <property type="entry name" value="SERINE_ARGININE REPETITIVE MATRIX-LIKE PROTEIN"/>
    <property type="match status" value="1"/>
</dbReference>
<keyword evidence="4" id="KW-0647">Proteasome</keyword>
<keyword evidence="5" id="KW-1185">Reference proteome</keyword>
<feature type="compositionally biased region" description="Basic and acidic residues" evidence="1">
    <location>
        <begin position="119"/>
        <end position="148"/>
    </location>
</feature>
<feature type="region of interest" description="Disordered" evidence="1">
    <location>
        <begin position="637"/>
        <end position="658"/>
    </location>
</feature>
<evidence type="ECO:0000313" key="5">
    <source>
        <dbReference type="Proteomes" id="UP001151529"/>
    </source>
</evidence>
<proteinExistence type="predicted"/>
<keyword evidence="2" id="KW-0472">Membrane</keyword>
<sequence length="1145" mass="125218">MGSPQRISIKEPQVILNMDSSTRRRRRTGTCSNSPEFEFWMVRNPSFPQPNLVSADELFVDGVLLPLHLLHQPSSSGSHPDPDPDSPEPEPEPPNAQPDSGPEISPASITAEPNSSSKRWKDIIFKKGDKKTSSAAKKQEEKDKDKDKKREKRSQMGASSAELNIINIWPFSRSRSAGNSVTRPKLFPGAPGTRKVSSAPCSRSNSAGESKSRKSWPSSPSRPGVHVGRSSPVWQARRGGSSGMKSGFPEPVVRSGEKLSSKKEVTEPGRGKNIANGNSSTRAKVLNVNVPACIGYRNQLSCRSGENSAIGVRGSGNGGRGRVKTVAGGSADGTSATNSTINVGNGGNLFNFRSLFTKKEACRGEVLARKHAVGTSLSELLLFTIVIFCALGSIESNSTRVTSRLEERSHSEEHKVGVNYERRGGEGTSKHGSYIYRLFIFIKLFLVNVFISAVLMLLSCRRKPGSKIIIFCELSPPPPPPPPLDTKQQLFSGPSLINARKERLRAKLSSFCHVSSALPFSCFTLLANHVAMKPHWDPQAIPAVQHVNVVPELPASHGDQSPPPLLESLNPSRATSCDLPPPTPLFLRSCNHQIHSSSSEILRPRWVSNADELPHSLFPALLASFIGVGMLQVARADSDENASEPPLPSESSPSSYGDLEEIAKKERQRIEELLKSKGIKYGSYPRFTIAVKGQKVTIKFQIPPACDTPHLIANLVSNLGVKIDERGAGSDMSLRAWDSAVAWQLTLNYPVKQKEISGERGHSGDMKVPEGDLCILLFRSLISSDKPEVEFIKSGSLSTTELDAFVSVLQLAGSKLRPLDRKPVEGSARVPSSDKSVASLESMGIRIYGLDEPNLNSSNNEISWENIAGYDQQKREIEDTILLALQSPEVYDDIARGTRRKFESNRPRAVLFEGPPGTGKTSCARVIATQAGVPLLYVPLEVVMSKYYGESERLLGKVFTLANEIPHGAIIFLDEIDSFAAARDSEMHEATRRILSVLLRQIDGFEQDKKVVVIAATNRKQDLDPALISRFDSMITFGLPDQQNRQEIAAQYAKHLTESELEEFARVTEDMSGRDIRDVCQQAERSWASKIIRGQGSKDGEQGNLPPLAEYTGSAMNRRKALASIAEQKSQGSIMRPQKPQLDTC</sequence>
<protein>
    <submittedName>
        <fullName evidence="4">26S PROTEASOME REGULATORY SUBUNIT</fullName>
    </submittedName>
</protein>
<dbReference type="InterPro" id="IPR003593">
    <property type="entry name" value="AAA+_ATPase"/>
</dbReference>
<feature type="compositionally biased region" description="Basic and acidic residues" evidence="1">
    <location>
        <begin position="255"/>
        <end position="270"/>
    </location>
</feature>
<feature type="compositionally biased region" description="Polar residues" evidence="1">
    <location>
        <begin position="195"/>
        <end position="209"/>
    </location>
</feature>
<evidence type="ECO:0000259" key="3">
    <source>
        <dbReference type="SMART" id="SM00382"/>
    </source>
</evidence>
<evidence type="ECO:0000313" key="4">
    <source>
        <dbReference type="EMBL" id="KAJ6706755.1"/>
    </source>
</evidence>
<gene>
    <name evidence="4" type="ORF">OIU85_027141</name>
</gene>
<dbReference type="SMART" id="SM00382">
    <property type="entry name" value="AAA"/>
    <property type="match status" value="1"/>
</dbReference>
<feature type="region of interest" description="Disordered" evidence="1">
    <location>
        <begin position="553"/>
        <end position="574"/>
    </location>
</feature>
<dbReference type="GO" id="GO:0000502">
    <property type="term" value="C:proteasome complex"/>
    <property type="evidence" value="ECO:0007669"/>
    <property type="project" value="UniProtKB-KW"/>
</dbReference>
<reference evidence="4" key="2">
    <citation type="journal article" date="2023" name="Int. J. Mol. Sci.">
        <title>De Novo Assembly and Annotation of 11 Diverse Shrub Willow (Salix) Genomes Reveals Novel Gene Organization in Sex-Linked Regions.</title>
        <authorList>
            <person name="Hyden B."/>
            <person name="Feng K."/>
            <person name="Yates T.B."/>
            <person name="Jawdy S."/>
            <person name="Cereghino C."/>
            <person name="Smart L.B."/>
            <person name="Muchero W."/>
        </authorList>
    </citation>
    <scope>NUCLEOTIDE SEQUENCE [LARGE SCALE GENOMIC DNA]</scope>
    <source>
        <tissue evidence="4">Shoot tip</tissue>
    </source>
</reference>
<dbReference type="PROSITE" id="PS00674">
    <property type="entry name" value="AAA"/>
    <property type="match status" value="1"/>
</dbReference>
<dbReference type="InterPro" id="IPR003960">
    <property type="entry name" value="ATPase_AAA_CS"/>
</dbReference>
<feature type="region of interest" description="Disordered" evidence="1">
    <location>
        <begin position="1124"/>
        <end position="1145"/>
    </location>
</feature>
<dbReference type="Gene3D" id="1.10.8.60">
    <property type="match status" value="1"/>
</dbReference>
<dbReference type="EMBL" id="JAPFFL010000008">
    <property type="protein sequence ID" value="KAJ6706755.1"/>
    <property type="molecule type" value="Genomic_DNA"/>
</dbReference>
<keyword evidence="2" id="KW-0812">Transmembrane</keyword>
<reference evidence="4" key="1">
    <citation type="submission" date="2022-11" db="EMBL/GenBank/DDBJ databases">
        <authorList>
            <person name="Hyden B.L."/>
            <person name="Feng K."/>
            <person name="Yates T."/>
            <person name="Jawdy S."/>
            <person name="Smart L.B."/>
            <person name="Muchero W."/>
        </authorList>
    </citation>
    <scope>NUCLEOTIDE SEQUENCE</scope>
    <source>
        <tissue evidence="4">Shoot tip</tissue>
    </source>
</reference>
<feature type="compositionally biased region" description="Low complexity" evidence="1">
    <location>
        <begin position="70"/>
        <end position="79"/>
    </location>
</feature>
<feature type="region of interest" description="Disordered" evidence="1">
    <location>
        <begin position="1"/>
        <end position="35"/>
    </location>
</feature>
<name>A0A9Q0TAQ4_SALVM</name>
<evidence type="ECO:0000256" key="1">
    <source>
        <dbReference type="SAM" id="MobiDB-lite"/>
    </source>
</evidence>
<accession>A0A9Q0TAQ4</accession>
<dbReference type="GO" id="GO:0005524">
    <property type="term" value="F:ATP binding"/>
    <property type="evidence" value="ECO:0007669"/>
    <property type="project" value="InterPro"/>
</dbReference>
<comment type="caution">
    <text evidence="4">The sequence shown here is derived from an EMBL/GenBank/DDBJ whole genome shotgun (WGS) entry which is preliminary data.</text>
</comment>
<dbReference type="Pfam" id="PF00004">
    <property type="entry name" value="AAA"/>
    <property type="match status" value="1"/>
</dbReference>
<dbReference type="Proteomes" id="UP001151529">
    <property type="component" value="Chromosome 4"/>
</dbReference>
<dbReference type="OrthoDB" id="5925at2759"/>
<organism evidence="4 5">
    <name type="scientific">Salix viminalis</name>
    <name type="common">Common osier</name>
    <name type="synonym">Basket willow</name>
    <dbReference type="NCBI Taxonomy" id="40686"/>
    <lineage>
        <taxon>Eukaryota</taxon>
        <taxon>Viridiplantae</taxon>
        <taxon>Streptophyta</taxon>
        <taxon>Embryophyta</taxon>
        <taxon>Tracheophyta</taxon>
        <taxon>Spermatophyta</taxon>
        <taxon>Magnoliopsida</taxon>
        <taxon>eudicotyledons</taxon>
        <taxon>Gunneridae</taxon>
        <taxon>Pentapetalae</taxon>
        <taxon>rosids</taxon>
        <taxon>fabids</taxon>
        <taxon>Malpighiales</taxon>
        <taxon>Salicaceae</taxon>
        <taxon>Saliceae</taxon>
        <taxon>Salix</taxon>
    </lineage>
</organism>
<dbReference type="GO" id="GO:0016887">
    <property type="term" value="F:ATP hydrolysis activity"/>
    <property type="evidence" value="ECO:0007669"/>
    <property type="project" value="InterPro"/>
</dbReference>
<dbReference type="PANTHER" id="PTHR35132">
    <property type="entry name" value="SERINE/ARGININE REPETITIVE MATRIX-LIKE PROTEIN"/>
    <property type="match status" value="1"/>
</dbReference>
<dbReference type="CDD" id="cd19481">
    <property type="entry name" value="RecA-like_protease"/>
    <property type="match status" value="1"/>
</dbReference>
<feature type="compositionally biased region" description="Polar residues" evidence="1">
    <location>
        <begin position="107"/>
        <end position="117"/>
    </location>
</feature>
<dbReference type="AlphaFoldDB" id="A0A9Q0TAQ4"/>
<evidence type="ECO:0000256" key="2">
    <source>
        <dbReference type="SAM" id="Phobius"/>
    </source>
</evidence>
<feature type="compositionally biased region" description="Polar residues" evidence="1">
    <location>
        <begin position="173"/>
        <end position="182"/>
    </location>
</feature>
<feature type="transmembrane region" description="Helical" evidence="2">
    <location>
        <begin position="377"/>
        <end position="394"/>
    </location>
</feature>